<evidence type="ECO:0000313" key="3">
    <source>
        <dbReference type="Proteomes" id="UP000321034"/>
    </source>
</evidence>
<dbReference type="Pfam" id="PF05368">
    <property type="entry name" value="NmrA"/>
    <property type="match status" value="1"/>
</dbReference>
<dbReference type="EMBL" id="VRSV01000002">
    <property type="protein sequence ID" value="TXK09362.1"/>
    <property type="molecule type" value="Genomic_DNA"/>
</dbReference>
<organism evidence="2 3">
    <name type="scientific">Microbacterium hatanonis</name>
    <dbReference type="NCBI Taxonomy" id="404366"/>
    <lineage>
        <taxon>Bacteria</taxon>
        <taxon>Bacillati</taxon>
        <taxon>Actinomycetota</taxon>
        <taxon>Actinomycetes</taxon>
        <taxon>Micrococcales</taxon>
        <taxon>Microbacteriaceae</taxon>
        <taxon>Microbacterium</taxon>
    </lineage>
</organism>
<dbReference type="InterPro" id="IPR052718">
    <property type="entry name" value="NmrA-type_oxidoreductase"/>
</dbReference>
<comment type="caution">
    <text evidence="2">The sequence shown here is derived from an EMBL/GenBank/DDBJ whole genome shotgun (WGS) entry which is preliminary data.</text>
</comment>
<dbReference type="OrthoDB" id="3243290at2"/>
<dbReference type="Gene3D" id="3.40.50.720">
    <property type="entry name" value="NAD(P)-binding Rossmann-like Domain"/>
    <property type="match status" value="1"/>
</dbReference>
<dbReference type="PANTHER" id="PTHR47129:SF1">
    <property type="entry name" value="NMRA-LIKE DOMAIN-CONTAINING PROTEIN"/>
    <property type="match status" value="1"/>
</dbReference>
<sequence length="281" mass="29869">MSGPIAVTGSTGVLGGLVARDLADRDVAQRLLVRTPTKAPQLPNSTVHRSSYSDGTGPVEALGGVDVLFMVSASESEDRLAQHRAFVDSAAASGVRHIVYTSFAAAAPDATFTLARDHYATEEHIKASGVDWTFLRDGFYIDFMEAMVGDDGVIRGPAGDGRASIVARADIARTATAVLLNPAAHVGRTYDLTGPEALTLSEVAATIARVRGRKISFHDESAEEAYRSREKYGAPDWQVDAWVSTYTAIASDVMADVSGDIEAVTGTAPMSFETYLRSTPR</sequence>
<evidence type="ECO:0000313" key="2">
    <source>
        <dbReference type="EMBL" id="TXK09362.1"/>
    </source>
</evidence>
<dbReference type="AlphaFoldDB" id="A0A5C8HVR4"/>
<feature type="domain" description="NmrA-like" evidence="1">
    <location>
        <begin position="4"/>
        <end position="224"/>
    </location>
</feature>
<protein>
    <submittedName>
        <fullName evidence="2">SDR family oxidoreductase</fullName>
    </submittedName>
</protein>
<dbReference type="SUPFAM" id="SSF51735">
    <property type="entry name" value="NAD(P)-binding Rossmann-fold domains"/>
    <property type="match status" value="1"/>
</dbReference>
<gene>
    <name evidence="2" type="ORF">FVP77_10490</name>
</gene>
<dbReference type="InterPro" id="IPR036291">
    <property type="entry name" value="NAD(P)-bd_dom_sf"/>
</dbReference>
<dbReference type="PANTHER" id="PTHR47129">
    <property type="entry name" value="QUINONE OXIDOREDUCTASE 2"/>
    <property type="match status" value="1"/>
</dbReference>
<reference evidence="2 3" key="1">
    <citation type="submission" date="2019-08" db="EMBL/GenBank/DDBJ databases">
        <authorList>
            <person name="Dong K."/>
        </authorList>
    </citation>
    <scope>NUCLEOTIDE SEQUENCE [LARGE SCALE GENOMIC DNA]</scope>
    <source>
        <strain evidence="2 3">JCM14558</strain>
    </source>
</reference>
<dbReference type="CDD" id="cd05269">
    <property type="entry name" value="TMR_SDR_a"/>
    <property type="match status" value="1"/>
</dbReference>
<dbReference type="Proteomes" id="UP000321034">
    <property type="component" value="Unassembled WGS sequence"/>
</dbReference>
<evidence type="ECO:0000259" key="1">
    <source>
        <dbReference type="Pfam" id="PF05368"/>
    </source>
</evidence>
<dbReference type="Gene3D" id="3.90.25.10">
    <property type="entry name" value="UDP-galactose 4-epimerase, domain 1"/>
    <property type="match status" value="1"/>
</dbReference>
<proteinExistence type="predicted"/>
<accession>A0A5C8HVR4</accession>
<name>A0A5C8HVR4_9MICO</name>
<keyword evidence="3" id="KW-1185">Reference proteome</keyword>
<dbReference type="InterPro" id="IPR008030">
    <property type="entry name" value="NmrA-like"/>
</dbReference>
<dbReference type="RefSeq" id="WP_147894579.1">
    <property type="nucleotide sequence ID" value="NZ_BAAANR010000001.1"/>
</dbReference>